<dbReference type="RefSeq" id="WP_063493607.1">
    <property type="nucleotide sequence ID" value="NZ_JBJDUN010000009.1"/>
</dbReference>
<evidence type="ECO:0000256" key="1">
    <source>
        <dbReference type="ARBA" id="ARBA00022723"/>
    </source>
</evidence>
<dbReference type="Gene3D" id="3.50.50.60">
    <property type="entry name" value="FAD/NAD(P)-binding domain"/>
    <property type="match status" value="2"/>
</dbReference>
<dbReference type="PROSITE" id="PS51379">
    <property type="entry name" value="4FE4S_FER_2"/>
    <property type="match status" value="1"/>
</dbReference>
<dbReference type="Pfam" id="PF07992">
    <property type="entry name" value="Pyr_redox_2"/>
    <property type="match status" value="1"/>
</dbReference>
<dbReference type="AlphaFoldDB" id="A0A2C7AVG7"/>
<keyword evidence="2" id="KW-0408">Iron</keyword>
<dbReference type="InterPro" id="IPR017900">
    <property type="entry name" value="4Fe4S_Fe_S_CS"/>
</dbReference>
<sequence>MSPERRDITQLPDLTTGEGRVGPVRTRMPIYVDLLPPCNNACPAGENCQEWLRLVKETDPESAWRQLVRDNPFPAIHGRVCYHPCETACNRGDLDSAVSIHSVERYLGDLAIEKGWGFDKPRNNSGFRILVIGAGPAGLSAAYHLARLGHEVEIHDAGNQAGGMMRYGIPEYRLPRDVVDAEIKRVESLGVKIELNHHVKDLVAEQKSGHFDAVFVAVGAHLSRRVEIPSMDAGHMVDAVDFLRNVASGDKPVIGRRVAVYGGGNTAMDAARTARRLGAEDAVIIYRRTENEMPAHKEELEEAEREGVQVHWLRTINEMQQGGDIKVEIMELDKDGKPHGTGKYETLAADTVIMAVGQVADTGFLHDIPGMQFNGDVVKVDPTTLMTDVPGIFAGGDAVPSERTVTVGVGHGKRAAKQIDTWLNHQNPQTKVKHPIVHFDDLHLWYFGDHPREVQPELDPAARVSDFDEVVKGLSADEAIFEATRCLSCGNCFECDGCYGSCPEDAIVKLGKGHRYRFDYDKCTGCGTCFEQCPVHAIEMIPEK</sequence>
<dbReference type="SUPFAM" id="SSF51971">
    <property type="entry name" value="Nucleotide-binding domain"/>
    <property type="match status" value="1"/>
</dbReference>
<evidence type="ECO:0000256" key="2">
    <source>
        <dbReference type="ARBA" id="ARBA00023004"/>
    </source>
</evidence>
<keyword evidence="3" id="KW-0411">Iron-sulfur</keyword>
<dbReference type="PRINTS" id="PR00469">
    <property type="entry name" value="PNDRDTASEII"/>
</dbReference>
<dbReference type="PRINTS" id="PR00368">
    <property type="entry name" value="FADPNR"/>
</dbReference>
<accession>A0A2C7AVG7</accession>
<dbReference type="GO" id="GO:0016491">
    <property type="term" value="F:oxidoreductase activity"/>
    <property type="evidence" value="ECO:0007669"/>
    <property type="project" value="InterPro"/>
</dbReference>
<dbReference type="InterPro" id="IPR023753">
    <property type="entry name" value="FAD/NAD-binding_dom"/>
</dbReference>
<gene>
    <name evidence="5" type="ORF">PFR_JS10_2099</name>
</gene>
<dbReference type="InterPro" id="IPR036188">
    <property type="entry name" value="FAD/NAD-bd_sf"/>
</dbReference>
<reference evidence="5" key="1">
    <citation type="submission" date="2016-05" db="EMBL/GenBank/DDBJ databases">
        <authorList>
            <person name="Lavstsen T."/>
            <person name="Jespersen J.S."/>
        </authorList>
    </citation>
    <scope>NUCLEOTIDE SEQUENCE</scope>
    <source>
        <strain evidence="5">PFRJS10</strain>
    </source>
</reference>
<dbReference type="Pfam" id="PF14691">
    <property type="entry name" value="Fer4_20"/>
    <property type="match status" value="1"/>
</dbReference>
<dbReference type="InterPro" id="IPR017896">
    <property type="entry name" value="4Fe4S_Fe-S-bd"/>
</dbReference>
<dbReference type="GO" id="GO:0051536">
    <property type="term" value="F:iron-sulfur cluster binding"/>
    <property type="evidence" value="ECO:0007669"/>
    <property type="project" value="UniProtKB-KW"/>
</dbReference>
<proteinExistence type="predicted"/>
<dbReference type="InterPro" id="IPR009051">
    <property type="entry name" value="Helical_ferredxn"/>
</dbReference>
<feature type="domain" description="4Fe-4S ferredoxin-type" evidence="4">
    <location>
        <begin position="514"/>
        <end position="543"/>
    </location>
</feature>
<evidence type="ECO:0000259" key="4">
    <source>
        <dbReference type="PROSITE" id="PS51379"/>
    </source>
</evidence>
<name>A0A2C7AVG7_9ACTN</name>
<dbReference type="PANTHER" id="PTHR42783">
    <property type="entry name" value="GLUTAMATE SYNTHASE [NADPH] SMALL CHAIN"/>
    <property type="match status" value="1"/>
</dbReference>
<dbReference type="Gene3D" id="1.10.1060.10">
    <property type="entry name" value="Alpha-helical ferredoxin"/>
    <property type="match status" value="1"/>
</dbReference>
<dbReference type="SUPFAM" id="SSF46548">
    <property type="entry name" value="alpha-helical ferredoxin"/>
    <property type="match status" value="2"/>
</dbReference>
<dbReference type="Gene3D" id="3.30.70.20">
    <property type="match status" value="1"/>
</dbReference>
<keyword evidence="1" id="KW-0479">Metal-binding</keyword>
<dbReference type="NCBIfam" id="NF009410">
    <property type="entry name" value="PRK12771.1"/>
    <property type="match status" value="1"/>
</dbReference>
<dbReference type="PROSITE" id="PS00198">
    <property type="entry name" value="4FE4S_FER_1"/>
    <property type="match status" value="1"/>
</dbReference>
<dbReference type="Pfam" id="PF00037">
    <property type="entry name" value="Fer4"/>
    <property type="match status" value="1"/>
</dbReference>
<evidence type="ECO:0000313" key="5">
    <source>
        <dbReference type="EMBL" id="SBN39742.1"/>
    </source>
</evidence>
<protein>
    <submittedName>
        <fullName evidence="5">tRNA uridine 5-carboxymethylaminomethyl modification enzyme GidA</fullName>
    </submittedName>
</protein>
<dbReference type="PANTHER" id="PTHR42783:SF3">
    <property type="entry name" value="GLUTAMATE SYNTHASE [NADPH] SMALL CHAIN-RELATED"/>
    <property type="match status" value="1"/>
</dbReference>
<evidence type="ECO:0000256" key="3">
    <source>
        <dbReference type="ARBA" id="ARBA00023014"/>
    </source>
</evidence>
<dbReference type="InterPro" id="IPR028261">
    <property type="entry name" value="DPD_II"/>
</dbReference>
<dbReference type="GO" id="GO:0046872">
    <property type="term" value="F:metal ion binding"/>
    <property type="evidence" value="ECO:0007669"/>
    <property type="project" value="UniProtKB-KW"/>
</dbReference>
<organism evidence="5">
    <name type="scientific">Propionibacterium freudenreichii</name>
    <dbReference type="NCBI Taxonomy" id="1744"/>
    <lineage>
        <taxon>Bacteria</taxon>
        <taxon>Bacillati</taxon>
        <taxon>Actinomycetota</taxon>
        <taxon>Actinomycetes</taxon>
        <taxon>Propionibacteriales</taxon>
        <taxon>Propionibacteriaceae</taxon>
        <taxon>Propionibacterium</taxon>
    </lineage>
</organism>
<dbReference type="EMBL" id="LT576035">
    <property type="protein sequence ID" value="SBN39742.1"/>
    <property type="molecule type" value="Genomic_DNA"/>
</dbReference>